<keyword evidence="9" id="KW-1185">Reference proteome</keyword>
<dbReference type="EMBL" id="CP048222">
    <property type="protein sequence ID" value="QHT68357.1"/>
    <property type="molecule type" value="Genomic_DNA"/>
</dbReference>
<keyword evidence="5" id="KW-0998">Cell outer membrane</keyword>
<dbReference type="AlphaFoldDB" id="A0A6C0GK86"/>
<evidence type="ECO:0000259" key="6">
    <source>
        <dbReference type="Pfam" id="PF07980"/>
    </source>
</evidence>
<dbReference type="Proteomes" id="UP000480178">
    <property type="component" value="Chromosome"/>
</dbReference>
<evidence type="ECO:0000256" key="2">
    <source>
        <dbReference type="ARBA" id="ARBA00006275"/>
    </source>
</evidence>
<name>A0A6C0GK86_9BACT</name>
<evidence type="ECO:0000259" key="7">
    <source>
        <dbReference type="Pfam" id="PF14322"/>
    </source>
</evidence>
<accession>A0A6C0GK86</accession>
<dbReference type="InterPro" id="IPR011990">
    <property type="entry name" value="TPR-like_helical_dom_sf"/>
</dbReference>
<keyword evidence="4" id="KW-0472">Membrane</keyword>
<dbReference type="RefSeq" id="WP_162444371.1">
    <property type="nucleotide sequence ID" value="NZ_CP048222.1"/>
</dbReference>
<sequence>MKKIFRTFAVIGIIVFGPIACKDEFLEVPVTGQITDAQLNTQAGLEGMLIGVYSQLDGSGGGGEWHGGSVNWLWGSIRGGDANKGSNSGDFTSMTPIERFEAQTNNGELNNKWMGSFEGVARANALLAVASKADAVPADAKTRISAEARFLRGHFYFELRKDFKMVPWVDETKNIAETVKVPNNTDIWPNIEADFQYAVDNLPETHTEVGRANKWAAMSYLAKAYMFQKKFVEAKALFDNIIANGKTTNGKKYALFPDFDAMFTLQNENSEESIFAYQATGGGSSTNNSLHELAMAQPYGTAAGSEAGSDCCGFFQPSFDLAASYRTANGLPLLDGSYRTGANELKTDQGLASSDAFTPDQGPLDPRIDHTIGRRGLPFEDWGNHPGKGWIRDQNYAGPYTQEKYALDKNEYATRDASGWTPGYQATNFMIIRFADVLLMAAEAEVEIGDLEKARTYVNLVRARAANPDTFEKKADGTNAANYVISEYPAGWTKDYARDAVRFERKLELSLEGHRFYDLVRWGIAEQVLNPYLVYEASKIPSQFGGPQAVFSSNQDEYLAIPQRQIDLQGKDVLTQNPGF</sequence>
<dbReference type="KEGG" id="rhoz:GXP67_17775"/>
<dbReference type="Pfam" id="PF07980">
    <property type="entry name" value="SusD_RagB"/>
    <property type="match status" value="1"/>
</dbReference>
<dbReference type="Pfam" id="PF14322">
    <property type="entry name" value="SusD-like_3"/>
    <property type="match status" value="1"/>
</dbReference>
<dbReference type="InterPro" id="IPR012944">
    <property type="entry name" value="SusD_RagB_dom"/>
</dbReference>
<evidence type="ECO:0000256" key="5">
    <source>
        <dbReference type="ARBA" id="ARBA00023237"/>
    </source>
</evidence>
<proteinExistence type="inferred from homology"/>
<feature type="domain" description="SusD-like N-terminal" evidence="7">
    <location>
        <begin position="103"/>
        <end position="226"/>
    </location>
</feature>
<organism evidence="8 9">
    <name type="scientific">Rhodocytophaga rosea</name>
    <dbReference type="NCBI Taxonomy" id="2704465"/>
    <lineage>
        <taxon>Bacteria</taxon>
        <taxon>Pseudomonadati</taxon>
        <taxon>Bacteroidota</taxon>
        <taxon>Cytophagia</taxon>
        <taxon>Cytophagales</taxon>
        <taxon>Rhodocytophagaceae</taxon>
        <taxon>Rhodocytophaga</taxon>
    </lineage>
</organism>
<reference evidence="8 9" key="1">
    <citation type="submission" date="2020-01" db="EMBL/GenBank/DDBJ databases">
        <authorList>
            <person name="Kim M.K."/>
        </authorList>
    </citation>
    <scope>NUCLEOTIDE SEQUENCE [LARGE SCALE GENOMIC DNA]</scope>
    <source>
        <strain evidence="8 9">172606-1</strain>
    </source>
</reference>
<gene>
    <name evidence="8" type="ORF">GXP67_17775</name>
</gene>
<evidence type="ECO:0000256" key="1">
    <source>
        <dbReference type="ARBA" id="ARBA00004442"/>
    </source>
</evidence>
<evidence type="ECO:0000313" key="9">
    <source>
        <dbReference type="Proteomes" id="UP000480178"/>
    </source>
</evidence>
<comment type="subcellular location">
    <subcellularLocation>
        <location evidence="1">Cell outer membrane</location>
    </subcellularLocation>
</comment>
<evidence type="ECO:0000313" key="8">
    <source>
        <dbReference type="EMBL" id="QHT68357.1"/>
    </source>
</evidence>
<evidence type="ECO:0000256" key="4">
    <source>
        <dbReference type="ARBA" id="ARBA00023136"/>
    </source>
</evidence>
<evidence type="ECO:0000256" key="3">
    <source>
        <dbReference type="ARBA" id="ARBA00022729"/>
    </source>
</evidence>
<dbReference type="GO" id="GO:0009279">
    <property type="term" value="C:cell outer membrane"/>
    <property type="evidence" value="ECO:0007669"/>
    <property type="project" value="UniProtKB-SubCell"/>
</dbReference>
<feature type="domain" description="RagB/SusD" evidence="6">
    <location>
        <begin position="272"/>
        <end position="580"/>
    </location>
</feature>
<protein>
    <submittedName>
        <fullName evidence="8">RagB/SusD family nutrient uptake outer membrane protein</fullName>
    </submittedName>
</protein>
<dbReference type="Gene3D" id="1.25.40.390">
    <property type="match status" value="1"/>
</dbReference>
<keyword evidence="3" id="KW-0732">Signal</keyword>
<dbReference type="InterPro" id="IPR033985">
    <property type="entry name" value="SusD-like_N"/>
</dbReference>
<dbReference type="SUPFAM" id="SSF48452">
    <property type="entry name" value="TPR-like"/>
    <property type="match status" value="1"/>
</dbReference>
<comment type="similarity">
    <text evidence="2">Belongs to the SusD family.</text>
</comment>